<evidence type="ECO:0000259" key="9">
    <source>
        <dbReference type="Pfam" id="PF02081"/>
    </source>
</evidence>
<dbReference type="Pfam" id="PF02081">
    <property type="entry name" value="TrpBP"/>
    <property type="match status" value="1"/>
</dbReference>
<dbReference type="AlphaFoldDB" id="C8W254"/>
<evidence type="ECO:0000256" key="3">
    <source>
        <dbReference type="ARBA" id="ARBA00016308"/>
    </source>
</evidence>
<evidence type="ECO:0000313" key="11">
    <source>
        <dbReference type="Proteomes" id="UP000002217"/>
    </source>
</evidence>
<evidence type="ECO:0000256" key="6">
    <source>
        <dbReference type="ARBA" id="ARBA00023163"/>
    </source>
</evidence>
<dbReference type="HOGENOM" id="CLU_180875_0_0_9"/>
<keyword evidence="5" id="KW-0805">Transcription regulation</keyword>
<evidence type="ECO:0000256" key="7">
    <source>
        <dbReference type="ARBA" id="ARBA00029615"/>
    </source>
</evidence>
<dbReference type="PRINTS" id="PR00687">
    <property type="entry name" value="TRPRNAAP"/>
</dbReference>
<name>C8W254_DESAS</name>
<reference evidence="10 11" key="1">
    <citation type="journal article" date="2009" name="Stand. Genomic Sci.">
        <title>Complete genome sequence of Desulfotomaculum acetoxidans type strain (5575).</title>
        <authorList>
            <person name="Spring S."/>
            <person name="Lapidus A."/>
            <person name="Schroder M."/>
            <person name="Gleim D."/>
            <person name="Sims D."/>
            <person name="Meincke L."/>
            <person name="Glavina Del Rio T."/>
            <person name="Tice H."/>
            <person name="Copeland A."/>
            <person name="Cheng J.F."/>
            <person name="Lucas S."/>
            <person name="Chen F."/>
            <person name="Nolan M."/>
            <person name="Bruce D."/>
            <person name="Goodwin L."/>
            <person name="Pitluck S."/>
            <person name="Ivanova N."/>
            <person name="Mavromatis K."/>
            <person name="Mikhailova N."/>
            <person name="Pati A."/>
            <person name="Chen A."/>
            <person name="Palaniappan K."/>
            <person name="Land M."/>
            <person name="Hauser L."/>
            <person name="Chang Y.J."/>
            <person name="Jeffries C.D."/>
            <person name="Chain P."/>
            <person name="Saunders E."/>
            <person name="Brettin T."/>
            <person name="Detter J.C."/>
            <person name="Goker M."/>
            <person name="Bristow J."/>
            <person name="Eisen J.A."/>
            <person name="Markowitz V."/>
            <person name="Hugenholtz P."/>
            <person name="Kyrpides N.C."/>
            <person name="Klenk H.P."/>
            <person name="Han C."/>
        </authorList>
    </citation>
    <scope>NUCLEOTIDE SEQUENCE [LARGE SCALE GENOMIC DNA]</scope>
    <source>
        <strain evidence="11">ATCC 49208 / DSM 771 / VKM B-1644</strain>
    </source>
</reference>
<organism evidence="10 11">
    <name type="scientific">Desulfofarcimen acetoxidans (strain ATCC 49208 / DSM 771 / KCTC 5769 / VKM B-1644 / 5575)</name>
    <name type="common">Desulfotomaculum acetoxidans</name>
    <dbReference type="NCBI Taxonomy" id="485916"/>
    <lineage>
        <taxon>Bacteria</taxon>
        <taxon>Bacillati</taxon>
        <taxon>Bacillota</taxon>
        <taxon>Clostridia</taxon>
        <taxon>Eubacteriales</taxon>
        <taxon>Peptococcaceae</taxon>
        <taxon>Desulfofarcimen</taxon>
    </lineage>
</organism>
<sequence length="75" mass="8483">MPDGKNHEEYVVIKAKENGVTIIGLTRGKDTKFHHSEKLDKGEVMIAQFTEHTSAIKIRGRAEILTKHGKMHTDE</sequence>
<evidence type="ECO:0000256" key="4">
    <source>
        <dbReference type="ARBA" id="ARBA00022884"/>
    </source>
</evidence>
<dbReference type="Gene3D" id="2.60.40.50">
    <property type="entry name" value="TRAP-like"/>
    <property type="match status" value="1"/>
</dbReference>
<comment type="similarity">
    <text evidence="1">Belongs to the MtrB family.</text>
</comment>
<keyword evidence="4" id="KW-0694">RNA-binding</keyword>
<feature type="domain" description="Tryptophan RNA-binding attenuator protein" evidence="9">
    <location>
        <begin position="7"/>
        <end position="74"/>
    </location>
</feature>
<dbReference type="OrthoDB" id="2111980at2"/>
<dbReference type="InterPro" id="IPR016031">
    <property type="entry name" value="Trp_RNA-bd_attenuator-like_dom"/>
</dbReference>
<dbReference type="KEGG" id="dae:Dtox_0810"/>
<evidence type="ECO:0000256" key="8">
    <source>
        <dbReference type="ARBA" id="ARBA00033109"/>
    </source>
</evidence>
<dbReference type="InterPro" id="IPR000824">
    <property type="entry name" value="MtrB"/>
</dbReference>
<proteinExistence type="inferred from homology"/>
<dbReference type="eggNOG" id="ENOG5032Z9Y">
    <property type="taxonomic scope" value="Bacteria"/>
</dbReference>
<dbReference type="RefSeq" id="WP_015756436.1">
    <property type="nucleotide sequence ID" value="NC_013216.1"/>
</dbReference>
<dbReference type="SUPFAM" id="SSF51219">
    <property type="entry name" value="TRAP-like"/>
    <property type="match status" value="1"/>
</dbReference>
<dbReference type="GO" id="GO:0003723">
    <property type="term" value="F:RNA binding"/>
    <property type="evidence" value="ECO:0007669"/>
    <property type="project" value="UniProtKB-KW"/>
</dbReference>
<accession>C8W254</accession>
<evidence type="ECO:0000256" key="1">
    <source>
        <dbReference type="ARBA" id="ARBA00010027"/>
    </source>
</evidence>
<dbReference type="NCBIfam" id="NF009724">
    <property type="entry name" value="PRK13251.1"/>
    <property type="match status" value="1"/>
</dbReference>
<dbReference type="Proteomes" id="UP000002217">
    <property type="component" value="Chromosome"/>
</dbReference>
<comment type="subunit">
    <text evidence="2">Oligomer of 11 identical subunits arranged in doughnut-like structure.</text>
</comment>
<dbReference type="GO" id="GO:0006355">
    <property type="term" value="P:regulation of DNA-templated transcription"/>
    <property type="evidence" value="ECO:0007669"/>
    <property type="project" value="InterPro"/>
</dbReference>
<evidence type="ECO:0000313" key="10">
    <source>
        <dbReference type="EMBL" id="ACV61718.1"/>
    </source>
</evidence>
<gene>
    <name evidence="10" type="ordered locus">Dtox_0810</name>
</gene>
<keyword evidence="6" id="KW-0804">Transcription</keyword>
<evidence type="ECO:0000256" key="5">
    <source>
        <dbReference type="ARBA" id="ARBA00023015"/>
    </source>
</evidence>
<dbReference type="EMBL" id="CP001720">
    <property type="protein sequence ID" value="ACV61718.1"/>
    <property type="molecule type" value="Genomic_DNA"/>
</dbReference>
<dbReference type="GO" id="GO:0006353">
    <property type="term" value="P:DNA-templated transcription termination"/>
    <property type="evidence" value="ECO:0007669"/>
    <property type="project" value="InterPro"/>
</dbReference>
<protein>
    <recommendedName>
        <fullName evidence="3">Transcription attenuation protein MtrB</fullName>
    </recommendedName>
    <alternativeName>
        <fullName evidence="8">Trp RNA-binding attenuation protein</fullName>
    </alternativeName>
    <alternativeName>
        <fullName evidence="7">Tryptophan RNA-binding attenuator protein</fullName>
    </alternativeName>
</protein>
<dbReference type="InterPro" id="IPR023558">
    <property type="entry name" value="Trp_RNA-bd_attenuator_dom"/>
</dbReference>
<keyword evidence="11" id="KW-1185">Reference proteome</keyword>
<evidence type="ECO:0000256" key="2">
    <source>
        <dbReference type="ARBA" id="ARBA00011104"/>
    </source>
</evidence>
<dbReference type="STRING" id="485916.Dtox_0810"/>